<dbReference type="EMBL" id="CADCTC010000172">
    <property type="protein sequence ID" value="CAA9269877.1"/>
    <property type="molecule type" value="Genomic_DNA"/>
</dbReference>
<evidence type="ECO:0000313" key="1">
    <source>
        <dbReference type="EMBL" id="CAA9269877.1"/>
    </source>
</evidence>
<protein>
    <recommendedName>
        <fullName evidence="2">Lipoprotein</fullName>
    </recommendedName>
</protein>
<sequence>MNAFGARVIGRIARVGVVGALLAVVLTGCIRADERITFDAQGAGTYEMTFGMDTAMMREMAAAMGDSGGQGSSSGPNMSMSDAERAELVAKFGPGTEVDSASVTEDGTTWDGARIRIPFNSVERFNALGPELAASGSGGSSGSPAATLQVTVQDDTFTATGRLESIMPSSAQGPEAAMMAHFFGKAIHIVRVTVPGQVTATNADYREGRTYIWENEGDDPAREMRISWRPAGNPALSVEP</sequence>
<proteinExistence type="predicted"/>
<name>A0A6J4J6N8_9CHLR</name>
<reference evidence="1" key="1">
    <citation type="submission" date="2020-02" db="EMBL/GenBank/DDBJ databases">
        <authorList>
            <person name="Meier V. D."/>
        </authorList>
    </citation>
    <scope>NUCLEOTIDE SEQUENCE</scope>
    <source>
        <strain evidence="1">AVDCRST_MAG77</strain>
    </source>
</reference>
<organism evidence="1">
    <name type="scientific">uncultured Chloroflexota bacterium</name>
    <dbReference type="NCBI Taxonomy" id="166587"/>
    <lineage>
        <taxon>Bacteria</taxon>
        <taxon>Bacillati</taxon>
        <taxon>Chloroflexota</taxon>
        <taxon>environmental samples</taxon>
    </lineage>
</organism>
<gene>
    <name evidence="1" type="ORF">AVDCRST_MAG77-3144</name>
</gene>
<evidence type="ECO:0008006" key="2">
    <source>
        <dbReference type="Google" id="ProtNLM"/>
    </source>
</evidence>
<dbReference type="PROSITE" id="PS51257">
    <property type="entry name" value="PROKAR_LIPOPROTEIN"/>
    <property type="match status" value="1"/>
</dbReference>
<accession>A0A6J4J6N8</accession>
<dbReference type="AlphaFoldDB" id="A0A6J4J6N8"/>